<comment type="caution">
    <text evidence="10">The sequence shown here is derived from an EMBL/GenBank/DDBJ whole genome shotgun (WGS) entry which is preliminary data.</text>
</comment>
<dbReference type="InterPro" id="IPR059169">
    <property type="entry name" value="GCP5_N_ext"/>
</dbReference>
<accession>A0A9W9J8J4</accession>
<evidence type="ECO:0000256" key="4">
    <source>
        <dbReference type="ARBA" id="ARBA00023212"/>
    </source>
</evidence>
<dbReference type="RefSeq" id="XP_058304852.1">
    <property type="nucleotide sequence ID" value="XM_058457953.1"/>
</dbReference>
<evidence type="ECO:0000256" key="3">
    <source>
        <dbReference type="ARBA" id="ARBA00022701"/>
    </source>
</evidence>
<dbReference type="Pfam" id="PF04130">
    <property type="entry name" value="GCP_C_terminal"/>
    <property type="match status" value="1"/>
</dbReference>
<dbReference type="GO" id="GO:0005816">
    <property type="term" value="C:spindle pole body"/>
    <property type="evidence" value="ECO:0007669"/>
    <property type="project" value="UniProtKB-ARBA"/>
</dbReference>
<evidence type="ECO:0000259" key="7">
    <source>
        <dbReference type="Pfam" id="PF04130"/>
    </source>
</evidence>
<name>A0A9W9J8J4_9EURO</name>
<protein>
    <recommendedName>
        <fullName evidence="5">Spindle pole body component</fullName>
    </recommendedName>
</protein>
<dbReference type="GO" id="GO:0051011">
    <property type="term" value="F:microtubule minus-end binding"/>
    <property type="evidence" value="ECO:0007669"/>
    <property type="project" value="TreeGrafter"/>
</dbReference>
<feature type="domain" description="Gamma tubulin complex component protein N-terminal" evidence="9">
    <location>
        <begin position="236"/>
        <end position="531"/>
    </location>
</feature>
<keyword evidence="4 5" id="KW-0206">Cytoskeleton</keyword>
<dbReference type="InterPro" id="IPR042241">
    <property type="entry name" value="GCP_C_sf"/>
</dbReference>
<keyword evidence="2 5" id="KW-0963">Cytoplasm</keyword>
<dbReference type="GO" id="GO:0000278">
    <property type="term" value="P:mitotic cell cycle"/>
    <property type="evidence" value="ECO:0007669"/>
    <property type="project" value="TreeGrafter"/>
</dbReference>
<feature type="domain" description="Gamma-Tubulin ring complex non-core subunit mod21 N-terminal" evidence="8">
    <location>
        <begin position="66"/>
        <end position="157"/>
    </location>
</feature>
<evidence type="ECO:0000313" key="11">
    <source>
        <dbReference type="Proteomes" id="UP001150904"/>
    </source>
</evidence>
<proteinExistence type="inferred from homology"/>
<organism evidence="10 11">
    <name type="scientific">Penicillium cinerascens</name>
    <dbReference type="NCBI Taxonomy" id="70096"/>
    <lineage>
        <taxon>Eukaryota</taxon>
        <taxon>Fungi</taxon>
        <taxon>Dikarya</taxon>
        <taxon>Ascomycota</taxon>
        <taxon>Pezizomycotina</taxon>
        <taxon>Eurotiomycetes</taxon>
        <taxon>Eurotiomycetidae</taxon>
        <taxon>Eurotiales</taxon>
        <taxon>Aspergillaceae</taxon>
        <taxon>Penicillium</taxon>
    </lineage>
</organism>
<dbReference type="InterPro" id="IPR041470">
    <property type="entry name" value="GCP_N"/>
</dbReference>
<dbReference type="Gene3D" id="1.20.120.1900">
    <property type="entry name" value="Gamma-tubulin complex, C-terminal domain"/>
    <property type="match status" value="1"/>
</dbReference>
<dbReference type="GO" id="GO:0005874">
    <property type="term" value="C:microtubule"/>
    <property type="evidence" value="ECO:0007669"/>
    <property type="project" value="UniProtKB-KW"/>
</dbReference>
<reference evidence="10" key="1">
    <citation type="submission" date="2022-12" db="EMBL/GenBank/DDBJ databases">
        <authorList>
            <person name="Petersen C."/>
        </authorList>
    </citation>
    <scope>NUCLEOTIDE SEQUENCE</scope>
    <source>
        <strain evidence="10">IBT 15544</strain>
    </source>
</reference>
<dbReference type="GO" id="GO:0031122">
    <property type="term" value="P:cytoplasmic microtubule organization"/>
    <property type="evidence" value="ECO:0007669"/>
    <property type="project" value="TreeGrafter"/>
</dbReference>
<gene>
    <name evidence="10" type="ORF">N7498_010897</name>
</gene>
<comment type="subcellular location">
    <subcellularLocation>
        <location evidence="5">Cytoplasm</location>
        <location evidence="5">Cytoskeleton</location>
        <location evidence="5">Microtubule organizing center</location>
    </subcellularLocation>
</comment>
<evidence type="ECO:0000256" key="6">
    <source>
        <dbReference type="SAM" id="MobiDB-lite"/>
    </source>
</evidence>
<dbReference type="GO" id="GO:0051321">
    <property type="term" value="P:meiotic cell cycle"/>
    <property type="evidence" value="ECO:0007669"/>
    <property type="project" value="TreeGrafter"/>
</dbReference>
<dbReference type="OrthoDB" id="66546at2759"/>
<feature type="domain" description="Gamma tubulin complex component C-terminal" evidence="7">
    <location>
        <begin position="614"/>
        <end position="849"/>
    </location>
</feature>
<dbReference type="InterPro" id="IPR040457">
    <property type="entry name" value="GCP_C"/>
</dbReference>
<dbReference type="Pfam" id="PF14609">
    <property type="entry name" value="GCP5-Mod21_N"/>
    <property type="match status" value="1"/>
</dbReference>
<dbReference type="InterPro" id="IPR032797">
    <property type="entry name" value="Mod21_N"/>
</dbReference>
<feature type="region of interest" description="Disordered" evidence="6">
    <location>
        <begin position="782"/>
        <end position="804"/>
    </location>
</feature>
<dbReference type="GO" id="GO:0043015">
    <property type="term" value="F:gamma-tubulin binding"/>
    <property type="evidence" value="ECO:0007669"/>
    <property type="project" value="InterPro"/>
</dbReference>
<evidence type="ECO:0000259" key="9">
    <source>
        <dbReference type="Pfam" id="PF17681"/>
    </source>
</evidence>
<dbReference type="GO" id="GO:0051225">
    <property type="term" value="P:spindle assembly"/>
    <property type="evidence" value="ECO:0007669"/>
    <property type="project" value="TreeGrafter"/>
</dbReference>
<reference evidence="10" key="2">
    <citation type="journal article" date="2023" name="IMA Fungus">
        <title>Comparative genomic study of the Penicillium genus elucidates a diverse pangenome and 15 lateral gene transfer events.</title>
        <authorList>
            <person name="Petersen C."/>
            <person name="Sorensen T."/>
            <person name="Nielsen M.R."/>
            <person name="Sondergaard T.E."/>
            <person name="Sorensen J.L."/>
            <person name="Fitzpatrick D.A."/>
            <person name="Frisvad J.C."/>
            <person name="Nielsen K.L."/>
        </authorList>
    </citation>
    <scope>NUCLEOTIDE SEQUENCE</scope>
    <source>
        <strain evidence="10">IBT 15544</strain>
    </source>
</reference>
<dbReference type="InterPro" id="IPR007259">
    <property type="entry name" value="GCP"/>
</dbReference>
<dbReference type="GO" id="GO:0000930">
    <property type="term" value="C:gamma-tubulin complex"/>
    <property type="evidence" value="ECO:0007669"/>
    <property type="project" value="TreeGrafter"/>
</dbReference>
<dbReference type="GO" id="GO:0007020">
    <property type="term" value="P:microtubule nucleation"/>
    <property type="evidence" value="ECO:0007669"/>
    <property type="project" value="InterPro"/>
</dbReference>
<dbReference type="PANTHER" id="PTHR19302">
    <property type="entry name" value="GAMMA TUBULIN COMPLEX PROTEIN"/>
    <property type="match status" value="1"/>
</dbReference>
<sequence length="870" mass="98942">MALALSSLTDELITVLAKVPADQKQFPRVQNLRRRVEGALRTGTHGRTNQFAVARKLEGLQEKFQVLNRDELANALSIRLKELEGYRDTWHPEILSLLLQLSDRPDQLSNLDRLPDPCDAPTEEQSLLWSDLNAQGTAYSSEDIWEEVDFAADSSEDDFVSISDGDDLLPSKFLPVIPGSPEKEYVIPDEVFVSADDEDLIASVEKAQFWKPENHPKVTREKEDASRIITELQFARETIFMLQGLPTSIFWRLNHDIEVDRTYTLAYSSSKSVSSLLRSFAEIGAKIDTARRFTQIPQTIPYLQTFCRGIEECLREFDRTLSQIQCKCLSPGSTVSLLQLFDDVRRFSRNLEMLSELISKLGQTSTTQPMLCLDLLYSLVCMAEALGDESASRSLATLFFSCFKTYTRSIQFWMKTGKVDSKDSAFFVRVNQENGELRTLWHNWFVLDEGSRRQKIPQFLEPGVQKVFTTGKSMVFLHHLNALPDLSETESSDAIFDEIYPPNGPSSFSLPFSVLVETAFDKLVDANHSLSSGLLRKELDEQCGLWISLDALQHVYLGKDSSILGTIDAKIFELMDRGRSWDDKFLITEVTRSAFTVMPAIDLSRLAVRSAGSSASSPQNRTVRVLETISIDYILPWPVANIITRDAIQSYRRISTFLMQIRRAKYVIVRERIRDARNPVTDAQDDDTLVHALHHNFLWFLDFLYSHLTYLVISTAYQCLRMALSSAEDVDAMIAAHQSYISSLEDQCLLSENLAPIHEAVINILDLCIHFADLQIARVSEEDQDGRMNTSREDGFDSDSDEEDDIHEQTLTISFRESPYDHQMRNVKRQFDHLTSFVADGLKGVARADGLPSWNILADRLEWRKGWLKP</sequence>
<evidence type="ECO:0000256" key="5">
    <source>
        <dbReference type="RuleBase" id="RU363050"/>
    </source>
</evidence>
<dbReference type="Proteomes" id="UP001150904">
    <property type="component" value="Unassembled WGS sequence"/>
</dbReference>
<keyword evidence="11" id="KW-1185">Reference proteome</keyword>
<dbReference type="EMBL" id="JAPQKR010000016">
    <property type="protein sequence ID" value="KAJ5191912.1"/>
    <property type="molecule type" value="Genomic_DNA"/>
</dbReference>
<evidence type="ECO:0000256" key="2">
    <source>
        <dbReference type="ARBA" id="ARBA00022490"/>
    </source>
</evidence>
<evidence type="ECO:0000259" key="8">
    <source>
        <dbReference type="Pfam" id="PF14609"/>
    </source>
</evidence>
<evidence type="ECO:0000256" key="1">
    <source>
        <dbReference type="ARBA" id="ARBA00010337"/>
    </source>
</evidence>
<dbReference type="PANTHER" id="PTHR19302:SF33">
    <property type="entry name" value="GAMMA-TUBULIN COMPLEX COMPONENT 5"/>
    <property type="match status" value="1"/>
</dbReference>
<dbReference type="GO" id="GO:0000922">
    <property type="term" value="C:spindle pole"/>
    <property type="evidence" value="ECO:0007669"/>
    <property type="project" value="InterPro"/>
</dbReference>
<keyword evidence="3 5" id="KW-0493">Microtubule</keyword>
<comment type="similarity">
    <text evidence="1 5">Belongs to the TUBGCP family.</text>
</comment>
<dbReference type="CDD" id="cd22572">
    <property type="entry name" value="GCP5_NTD"/>
    <property type="match status" value="1"/>
</dbReference>
<dbReference type="GeneID" id="83185254"/>
<evidence type="ECO:0000313" key="10">
    <source>
        <dbReference type="EMBL" id="KAJ5191912.1"/>
    </source>
</evidence>
<dbReference type="Pfam" id="PF17681">
    <property type="entry name" value="GCP_N_terminal"/>
    <property type="match status" value="1"/>
</dbReference>
<dbReference type="AlphaFoldDB" id="A0A9W9J8J4"/>